<gene>
    <name evidence="2" type="ORF">AKJ37_03070</name>
</gene>
<dbReference type="InterPro" id="IPR008914">
    <property type="entry name" value="PEBP"/>
</dbReference>
<proteinExistence type="predicted"/>
<evidence type="ECO:0000313" key="2">
    <source>
        <dbReference type="EMBL" id="KXA97376.1"/>
    </source>
</evidence>
<dbReference type="CDD" id="cd00865">
    <property type="entry name" value="PEBP_bact_arch"/>
    <property type="match status" value="1"/>
</dbReference>
<protein>
    <recommendedName>
        <fullName evidence="4">Phosphatidylethanolamine-binding protein</fullName>
    </recommendedName>
</protein>
<dbReference type="InterPro" id="IPR005247">
    <property type="entry name" value="YbhB_YbcL/LppC-like"/>
</dbReference>
<dbReference type="Gene3D" id="3.90.280.10">
    <property type="entry name" value="PEBP-like"/>
    <property type="match status" value="1"/>
</dbReference>
<reference evidence="2 3" key="1">
    <citation type="journal article" date="2016" name="Sci. Rep.">
        <title>Metabolic traits of an uncultured archaeal lineage -MSBL1- from brine pools of the Red Sea.</title>
        <authorList>
            <person name="Mwirichia R."/>
            <person name="Alam I."/>
            <person name="Rashid M."/>
            <person name="Vinu M."/>
            <person name="Ba-Alawi W."/>
            <person name="Anthony Kamau A."/>
            <person name="Kamanda Ngugi D."/>
            <person name="Goker M."/>
            <person name="Klenk H.P."/>
            <person name="Bajic V."/>
            <person name="Stingl U."/>
        </authorList>
    </citation>
    <scope>NUCLEOTIDE SEQUENCE [LARGE SCALE GENOMIC DNA]</scope>
    <source>
        <strain evidence="2">SCGC-AAA259I09</strain>
    </source>
</reference>
<dbReference type="EMBL" id="LHXR01000032">
    <property type="protein sequence ID" value="KXA97376.1"/>
    <property type="molecule type" value="Genomic_DNA"/>
</dbReference>
<dbReference type="Pfam" id="PF01161">
    <property type="entry name" value="PBP"/>
    <property type="match status" value="1"/>
</dbReference>
<dbReference type="InterPro" id="IPR036610">
    <property type="entry name" value="PEBP-like_sf"/>
</dbReference>
<sequence length="154" mass="16879">MPSKGLELTSPALDNGGKIPKEYTYDGRDVSPPLRISGADGETLAITMTDPDAGGFVHWLIWNIPGDTENIPEGIPQSGTVKSLEGAVQGKNGFGELGYRGPKPPKGEKHEYRFTLYSLDRRLDLNAGIRKDELLEAMEGHVIQRQVLTGTYKR</sequence>
<evidence type="ECO:0000256" key="1">
    <source>
        <dbReference type="SAM" id="MobiDB-lite"/>
    </source>
</evidence>
<dbReference type="AlphaFoldDB" id="A0A133UTE3"/>
<dbReference type="PANTHER" id="PTHR30289:SF1">
    <property type="entry name" value="PEBP (PHOSPHATIDYLETHANOLAMINE-BINDING PROTEIN) FAMILY PROTEIN"/>
    <property type="match status" value="1"/>
</dbReference>
<name>A0A133UTE3_9EURY</name>
<accession>A0A133UTE3</accession>
<dbReference type="NCBIfam" id="TIGR00481">
    <property type="entry name" value="YbhB/YbcL family Raf kinase inhibitor-like protein"/>
    <property type="match status" value="1"/>
</dbReference>
<dbReference type="PANTHER" id="PTHR30289">
    <property type="entry name" value="UNCHARACTERIZED PROTEIN YBCL-RELATED"/>
    <property type="match status" value="1"/>
</dbReference>
<keyword evidence="3" id="KW-1185">Reference proteome</keyword>
<feature type="region of interest" description="Disordered" evidence="1">
    <location>
        <begin position="1"/>
        <end position="26"/>
    </location>
</feature>
<comment type="caution">
    <text evidence="2">The sequence shown here is derived from an EMBL/GenBank/DDBJ whole genome shotgun (WGS) entry which is preliminary data.</text>
</comment>
<dbReference type="Proteomes" id="UP000070463">
    <property type="component" value="Unassembled WGS sequence"/>
</dbReference>
<evidence type="ECO:0008006" key="4">
    <source>
        <dbReference type="Google" id="ProtNLM"/>
    </source>
</evidence>
<evidence type="ECO:0000313" key="3">
    <source>
        <dbReference type="Proteomes" id="UP000070463"/>
    </source>
</evidence>
<organism evidence="2 3">
    <name type="scientific">candidate division MSBL1 archaeon SCGC-AAA259I09</name>
    <dbReference type="NCBI Taxonomy" id="1698267"/>
    <lineage>
        <taxon>Archaea</taxon>
        <taxon>Methanobacteriati</taxon>
        <taxon>Methanobacteriota</taxon>
        <taxon>candidate division MSBL1</taxon>
    </lineage>
</organism>
<dbReference type="SUPFAM" id="SSF49777">
    <property type="entry name" value="PEBP-like"/>
    <property type="match status" value="1"/>
</dbReference>